<evidence type="ECO:0000313" key="2">
    <source>
        <dbReference type="EMBL" id="KAF2430385.1"/>
    </source>
</evidence>
<dbReference type="Gene3D" id="3.30.420.10">
    <property type="entry name" value="Ribonuclease H-like superfamily/Ribonuclease H"/>
    <property type="match status" value="1"/>
</dbReference>
<evidence type="ECO:0000259" key="1">
    <source>
        <dbReference type="Pfam" id="PF01498"/>
    </source>
</evidence>
<dbReference type="GO" id="GO:0003677">
    <property type="term" value="F:DNA binding"/>
    <property type="evidence" value="ECO:0007669"/>
    <property type="project" value="InterPro"/>
</dbReference>
<dbReference type="AlphaFoldDB" id="A0A9P4TYA6"/>
<dbReference type="OrthoDB" id="115694at2759"/>
<protein>
    <recommendedName>
        <fullName evidence="1">Transposase Tc1-like domain-containing protein</fullName>
    </recommendedName>
</protein>
<comment type="caution">
    <text evidence="2">The sequence shown here is derived from an EMBL/GenBank/DDBJ whole genome shotgun (WGS) entry which is preliminary data.</text>
</comment>
<accession>A0A9P4TYA6</accession>
<organism evidence="2 3">
    <name type="scientific">Tothia fuscella</name>
    <dbReference type="NCBI Taxonomy" id="1048955"/>
    <lineage>
        <taxon>Eukaryota</taxon>
        <taxon>Fungi</taxon>
        <taxon>Dikarya</taxon>
        <taxon>Ascomycota</taxon>
        <taxon>Pezizomycotina</taxon>
        <taxon>Dothideomycetes</taxon>
        <taxon>Pleosporomycetidae</taxon>
        <taxon>Venturiales</taxon>
        <taxon>Cylindrosympodiaceae</taxon>
        <taxon>Tothia</taxon>
    </lineage>
</organism>
<dbReference type="GO" id="GO:0006313">
    <property type="term" value="P:DNA transposition"/>
    <property type="evidence" value="ECO:0007669"/>
    <property type="project" value="InterPro"/>
</dbReference>
<dbReference type="InterPro" id="IPR002492">
    <property type="entry name" value="Transposase_Tc1-like"/>
</dbReference>
<dbReference type="GO" id="GO:0015074">
    <property type="term" value="P:DNA integration"/>
    <property type="evidence" value="ECO:0007669"/>
    <property type="project" value="InterPro"/>
</dbReference>
<feature type="domain" description="Transposase Tc1-like" evidence="1">
    <location>
        <begin position="2"/>
        <end position="64"/>
    </location>
</feature>
<dbReference type="EMBL" id="MU007039">
    <property type="protein sequence ID" value="KAF2430385.1"/>
    <property type="molecule type" value="Genomic_DNA"/>
</dbReference>
<dbReference type="Pfam" id="PF01498">
    <property type="entry name" value="HTH_Tnp_Tc3_2"/>
    <property type="match status" value="1"/>
</dbReference>
<gene>
    <name evidence="2" type="ORF">EJ08DRAFT_589306</name>
</gene>
<dbReference type="InterPro" id="IPR036397">
    <property type="entry name" value="RNaseH_sf"/>
</dbReference>
<proteinExistence type="predicted"/>
<evidence type="ECO:0000313" key="3">
    <source>
        <dbReference type="Proteomes" id="UP000800235"/>
    </source>
</evidence>
<reference evidence="2" key="1">
    <citation type="journal article" date="2020" name="Stud. Mycol.">
        <title>101 Dothideomycetes genomes: a test case for predicting lifestyles and emergence of pathogens.</title>
        <authorList>
            <person name="Haridas S."/>
            <person name="Albert R."/>
            <person name="Binder M."/>
            <person name="Bloem J."/>
            <person name="Labutti K."/>
            <person name="Salamov A."/>
            <person name="Andreopoulos B."/>
            <person name="Baker S."/>
            <person name="Barry K."/>
            <person name="Bills G."/>
            <person name="Bluhm B."/>
            <person name="Cannon C."/>
            <person name="Castanera R."/>
            <person name="Culley D."/>
            <person name="Daum C."/>
            <person name="Ezra D."/>
            <person name="Gonzalez J."/>
            <person name="Henrissat B."/>
            <person name="Kuo A."/>
            <person name="Liang C."/>
            <person name="Lipzen A."/>
            <person name="Lutzoni F."/>
            <person name="Magnuson J."/>
            <person name="Mondo S."/>
            <person name="Nolan M."/>
            <person name="Ohm R."/>
            <person name="Pangilinan J."/>
            <person name="Park H.-J."/>
            <person name="Ramirez L."/>
            <person name="Alfaro M."/>
            <person name="Sun H."/>
            <person name="Tritt A."/>
            <person name="Yoshinaga Y."/>
            <person name="Zwiers L.-H."/>
            <person name="Turgeon B."/>
            <person name="Goodwin S."/>
            <person name="Spatafora J."/>
            <person name="Crous P."/>
            <person name="Grigoriev I."/>
        </authorList>
    </citation>
    <scope>NUCLEOTIDE SEQUENCE</scope>
    <source>
        <strain evidence="2">CBS 130266</strain>
    </source>
</reference>
<name>A0A9P4TYA6_9PEZI</name>
<sequence>MRHVAFYPFDTIKVLATPGKVGCVIHYNTVRKYLQKNECYAFKPRRKPFLKELHKIIRLAWCKRMAKLQPNDWRIWLFSDEATFEVGLDTSPAWVRRP</sequence>
<keyword evidence="3" id="KW-1185">Reference proteome</keyword>
<dbReference type="Proteomes" id="UP000800235">
    <property type="component" value="Unassembled WGS sequence"/>
</dbReference>